<evidence type="ECO:0000313" key="2">
    <source>
        <dbReference type="EMBL" id="MCY9763517.1"/>
    </source>
</evidence>
<protein>
    <submittedName>
        <fullName evidence="2">Relaxase MobL</fullName>
    </submittedName>
</protein>
<organism evidence="2 3">
    <name type="scientific">Paenibacillus alvei</name>
    <name type="common">Bacillus alvei</name>
    <dbReference type="NCBI Taxonomy" id="44250"/>
    <lineage>
        <taxon>Bacteria</taxon>
        <taxon>Bacillati</taxon>
        <taxon>Bacillota</taxon>
        <taxon>Bacilli</taxon>
        <taxon>Bacillales</taxon>
        <taxon>Paenibacillaceae</taxon>
        <taxon>Paenibacillus</taxon>
    </lineage>
</organism>
<keyword evidence="3" id="KW-1185">Reference proteome</keyword>
<evidence type="ECO:0000256" key="1">
    <source>
        <dbReference type="SAM" id="MobiDB-lite"/>
    </source>
</evidence>
<accession>A0ABT4H3G5</accession>
<dbReference type="RefSeq" id="WP_268598753.1">
    <property type="nucleotide sequence ID" value="NZ_JAMDNP010000057.1"/>
</dbReference>
<gene>
    <name evidence="2" type="primary">mobL</name>
    <name evidence="2" type="ORF">M5X12_23695</name>
</gene>
<feature type="region of interest" description="Disordered" evidence="1">
    <location>
        <begin position="622"/>
        <end position="646"/>
    </location>
</feature>
<dbReference type="Proteomes" id="UP001527181">
    <property type="component" value="Unassembled WGS sequence"/>
</dbReference>
<dbReference type="InterPro" id="IPR048102">
    <property type="entry name" value="MobP3"/>
</dbReference>
<reference evidence="2 3" key="1">
    <citation type="submission" date="2022-05" db="EMBL/GenBank/DDBJ databases">
        <title>Genome Sequencing of Bee-Associated Microbes.</title>
        <authorList>
            <person name="Dunlap C."/>
        </authorList>
    </citation>
    <scope>NUCLEOTIDE SEQUENCE [LARGE SCALE GENOMIC DNA]</scope>
    <source>
        <strain evidence="2 3">NRRL B-04010</strain>
    </source>
</reference>
<dbReference type="NCBIfam" id="NF041499">
    <property type="entry name" value="MobP3"/>
    <property type="match status" value="1"/>
</dbReference>
<name>A0ABT4H3G5_PAEAL</name>
<proteinExistence type="predicted"/>
<dbReference type="Pfam" id="PF18555">
    <property type="entry name" value="MobL"/>
    <property type="match status" value="1"/>
</dbReference>
<comment type="caution">
    <text evidence="2">The sequence shown here is derived from an EMBL/GenBank/DDBJ whole genome shotgun (WGS) entry which is preliminary data.</text>
</comment>
<evidence type="ECO:0000313" key="3">
    <source>
        <dbReference type="Proteomes" id="UP001527181"/>
    </source>
</evidence>
<sequence>MRPYSAPFFFNIKFYQPSEINQSKNSAHIRYIGTRSGVDLGHEVDTRMEVEPDTPEHHVKYAHERPRSHGLFGAGDEEINMLDVQKELQEHKGMVWRIIVSLHGDDAKRLDMEDRESWEEVIKQQLPRAAADMGISETNLNWVAAYHAEVGHPHAHIVLWEKKPKRRMGKVTPYVKNQMRKKFVQKIYSADRDRFGKEKTAMRDMIRQRGITTLREAVNFAREWRTQLDEVNRLFALTGRVPESRLTAKPDIEQINKLVKGLEEISSILPKKGRIMLKFMPEDIKQEVRKLAEWLYQEPQFSPLRVKYEEASEILARPYTQQQNQLKEAVDRAREDIINRISQVVLKAATEINKVNHFAIHPDIANEVVRKFNEATGHVPDDLSERLRKEVLKKLVKSGVPIDMTIKIIEMAKLEIPDTVVAAAYLYEPKTPVFQAGVPYLIKAAYGEEIAEEYMNKQGYPKGWIDKIKSYKNVPLDLSSLARVLKVGDKQLAVVEKMAKTLISCGLSIEEAKQVMSNWSSRSGSNVSVAKLDKVLNSAKKEIEDAKDWGRTPFISKKEFYRLCNSLQVSAKFPWRSSREQQAVMKGHTKSVATSVFKSALHSISASIRRANAENEYAQIKAMDRIKEKTEREQEERERGEQGRGR</sequence>
<dbReference type="EMBL" id="JAMDNP010000057">
    <property type="protein sequence ID" value="MCY9763517.1"/>
    <property type="molecule type" value="Genomic_DNA"/>
</dbReference>
<dbReference type="InterPro" id="IPR041073">
    <property type="entry name" value="MobL"/>
</dbReference>